<gene>
    <name evidence="2" type="primary">LOC108807415</name>
</gene>
<evidence type="ECO:0000313" key="2">
    <source>
        <dbReference type="RefSeq" id="XP_018435202.1"/>
    </source>
</evidence>
<dbReference type="Proteomes" id="UP000504610">
    <property type="component" value="Chromosome 6"/>
</dbReference>
<dbReference type="GeneID" id="108807415"/>
<dbReference type="RefSeq" id="XP_018435202.1">
    <property type="nucleotide sequence ID" value="XM_018579700.2"/>
</dbReference>
<protein>
    <submittedName>
        <fullName evidence="2">Uncharacterized protein LOC108807415</fullName>
    </submittedName>
</protein>
<dbReference type="AlphaFoldDB" id="A0A6J0JHT4"/>
<reference evidence="2" key="2">
    <citation type="submission" date="2025-08" db="UniProtKB">
        <authorList>
            <consortium name="RefSeq"/>
        </authorList>
    </citation>
    <scope>IDENTIFICATION</scope>
    <source>
        <tissue evidence="2">Leaf</tissue>
    </source>
</reference>
<dbReference type="KEGG" id="rsz:108807415"/>
<name>A0A6J0JHT4_RAPSA</name>
<proteinExistence type="predicted"/>
<accession>A0A6J0JHT4</accession>
<organism evidence="1 2">
    <name type="scientific">Raphanus sativus</name>
    <name type="common">Radish</name>
    <name type="synonym">Raphanus raphanistrum var. sativus</name>
    <dbReference type="NCBI Taxonomy" id="3726"/>
    <lineage>
        <taxon>Eukaryota</taxon>
        <taxon>Viridiplantae</taxon>
        <taxon>Streptophyta</taxon>
        <taxon>Embryophyta</taxon>
        <taxon>Tracheophyta</taxon>
        <taxon>Spermatophyta</taxon>
        <taxon>Magnoliopsida</taxon>
        <taxon>eudicotyledons</taxon>
        <taxon>Gunneridae</taxon>
        <taxon>Pentapetalae</taxon>
        <taxon>rosids</taxon>
        <taxon>malvids</taxon>
        <taxon>Brassicales</taxon>
        <taxon>Brassicaceae</taxon>
        <taxon>Brassiceae</taxon>
        <taxon>Raphanus</taxon>
    </lineage>
</organism>
<keyword evidence="1" id="KW-1185">Reference proteome</keyword>
<sequence>MFMVLIRNRSLVFGFIDAAVWLWRWRLRFVTEASCNSDFNPSVFNGDYKLSRCIFQSSNRGTMMQAAIGSSLLPTYRERFTAGTMFSVSGFDVSRCAQNFRLTDSPLMIRFTRTPLSRSWLNLSLPCRKKHSGSVTSLS</sequence>
<evidence type="ECO:0000313" key="1">
    <source>
        <dbReference type="Proteomes" id="UP000504610"/>
    </source>
</evidence>
<reference evidence="1" key="1">
    <citation type="journal article" date="2019" name="Database">
        <title>The radish genome database (RadishGD): an integrated information resource for radish genomics.</title>
        <authorList>
            <person name="Yu H.J."/>
            <person name="Baek S."/>
            <person name="Lee Y.J."/>
            <person name="Cho A."/>
            <person name="Mun J.H."/>
        </authorList>
    </citation>
    <scope>NUCLEOTIDE SEQUENCE [LARGE SCALE GENOMIC DNA]</scope>
    <source>
        <strain evidence="1">cv. WK10039</strain>
    </source>
</reference>